<feature type="region of interest" description="Disordered" evidence="1">
    <location>
        <begin position="323"/>
        <end position="355"/>
    </location>
</feature>
<evidence type="ECO:0000256" key="1">
    <source>
        <dbReference type="SAM" id="MobiDB-lite"/>
    </source>
</evidence>
<proteinExistence type="predicted"/>
<feature type="compositionally biased region" description="Polar residues" evidence="1">
    <location>
        <begin position="336"/>
        <end position="355"/>
    </location>
</feature>
<dbReference type="EMBL" id="MIGC01002408">
    <property type="protein sequence ID" value="PHJ21140.1"/>
    <property type="molecule type" value="Genomic_DNA"/>
</dbReference>
<feature type="compositionally biased region" description="Basic and acidic residues" evidence="1">
    <location>
        <begin position="1386"/>
        <end position="1401"/>
    </location>
</feature>
<dbReference type="RefSeq" id="XP_067922824.1">
    <property type="nucleotide sequence ID" value="XM_068065208.1"/>
</dbReference>
<feature type="compositionally biased region" description="Basic and acidic residues" evidence="1">
    <location>
        <begin position="209"/>
        <end position="226"/>
    </location>
</feature>
<dbReference type="OrthoDB" id="10332082at2759"/>
<dbReference type="GO" id="GO:0005874">
    <property type="term" value="C:microtubule"/>
    <property type="evidence" value="ECO:0007669"/>
    <property type="project" value="InterPro"/>
</dbReference>
<feature type="compositionally biased region" description="Acidic residues" evidence="1">
    <location>
        <begin position="1348"/>
        <end position="1359"/>
    </location>
</feature>
<feature type="region of interest" description="Disordered" evidence="1">
    <location>
        <begin position="1528"/>
        <end position="1580"/>
    </location>
</feature>
<feature type="region of interest" description="Disordered" evidence="1">
    <location>
        <begin position="1028"/>
        <end position="1085"/>
    </location>
</feature>
<feature type="region of interest" description="Disordered" evidence="1">
    <location>
        <begin position="105"/>
        <end position="309"/>
    </location>
</feature>
<feature type="compositionally biased region" description="Low complexity" evidence="1">
    <location>
        <begin position="1815"/>
        <end position="1825"/>
    </location>
</feature>
<feature type="region of interest" description="Disordered" evidence="1">
    <location>
        <begin position="975"/>
        <end position="1004"/>
    </location>
</feature>
<protein>
    <submittedName>
        <fullName evidence="2">Uncharacterized protein</fullName>
    </submittedName>
</protein>
<reference evidence="2 3" key="1">
    <citation type="journal article" date="2017" name="Int. J. Parasitol.">
        <title>The genome of the protozoan parasite Cystoisospora suis and a reverse vaccinology approach to identify vaccine candidates.</title>
        <authorList>
            <person name="Palmieri N."/>
            <person name="Shrestha A."/>
            <person name="Ruttkowski B."/>
            <person name="Beck T."/>
            <person name="Vogl C."/>
            <person name="Tomley F."/>
            <person name="Blake D.P."/>
            <person name="Joachim A."/>
        </authorList>
    </citation>
    <scope>NUCLEOTIDE SEQUENCE [LARGE SCALE GENOMIC DNA]</scope>
    <source>
        <strain evidence="2 3">Wien I</strain>
    </source>
</reference>
<dbReference type="Proteomes" id="UP000221165">
    <property type="component" value="Unassembled WGS sequence"/>
</dbReference>
<dbReference type="PANTHER" id="PTHR21616:SF2">
    <property type="entry name" value="CENTROSOME AND SPINDLE POLE-ASSOCIATED PROTEIN 1"/>
    <property type="match status" value="1"/>
</dbReference>
<name>A0A2C6KKX1_9APIC</name>
<feature type="region of interest" description="Disordered" evidence="1">
    <location>
        <begin position="1597"/>
        <end position="1627"/>
    </location>
</feature>
<sequence>MDGLRKASTYRSASVARSTHTREPVILEYQDCWSENSSDVGDVQTLNPCLPCCPPSACCAKPRTVLIRRPGQQSPTRAGGLVYAAGGFLKSGGTRERPADTGVIRVAPECPPPPSPVVERSSSTQDRKNSNFAPGVELRKASCASDSGRRGSRKSSVSNSYPREYSGARDPRDVSGSNARQKNTVVKKKKEPPRADSSKVPKLLSTMPSREKHDKELGHLGKKESKASVSGGVSWQSVVRRVGDPGKDNERPMTSSGSNKFRARLVEGRTLSNTGSIGFQHTKRSTTQPDRTGSRQRLLSADSTEDLEEGGLEASLAAMRKNNAASLSRTEEQKNGFGSESHVQPTEVPSDNSDWLTNTLLPRESSVSFVQVPEYAAVNPVWGEWPGTSTPGTYGHHQQPIQEDDASIKEETGLGYNERIMHVGSRGSIVQPNVTEPPPSRQPSEVWLHSPSSSCPPSCDQGGVMMNYKPSGDEIPTTAHTVMIAPSPQPESSPSVMSMHTSRDVHTAAVPNDEVNEMSAGMVADQGGEECTDSFSFENIVQSEQPDGVMILNKVPKRILPSPPNPAFCINTEAPPLRPTIDVKVRLVGRGKRPRRVPRRQYMPEPAAVGADGRVHFRVLQVKRRGEDERGVVAYKWTNRAQPTEQDLVEPDSSCNACCQAEPTRAEEIVQPEPTITQQLSQQTEEKRELGEGEGVDEYYYLDESAPPPSSSCRAFGACLCECAGACCTAIGHTCTAVGTQLQQLARDEDMGPQSGYAAVSTVISYPSASATSSIQVNGVIVEGEVAAHRPSSCCCSAVQRPQIIYVSSPTEHIAEGTTQVTPLQAERYVESAELPLSSPGGVYLQHTAPSAVQQGESLSESPEKTASVVDVSTKSFVSTAPVMVVVPASPSSSCCGNACRCQQVHATAATLVPGGVVSVVDQAVPGAYVVRAHTPQNEPCVSPLLSSCMKCGGAGSYTQRSQILTIPVTSSVIHSSSQQLPEEESMQTQQQPEQLPEVSETQLTGEQQLSAAGKFSFTSWLSSKFAWPGAGSSSEQPPATIRSMSTEEQTPMPSTQISPVQQRSLEETVGAGSSPAGRGEPVRPGGELTEVFLPHFVTKADTTKGGRVPVFFRVMKRREVEEPKPKEPETVLEMAEYYEGREEEPVVRFRVLQSQLAKDNEDRRLLAFRPPVHLAPPGAPPIRLARDLSGQRGPCGPCSDVCRHVSAESADSVVTMKFEHRRTYSPLRTKGRTIRIVTHHGDKIDKSPESLEEDRKVAVSSFAARVAAQAAARVAKRRAQREAEEEARKEAERRRLEEEEEKRRQEEEEEKRRQEEEEEKQRQEEAEKEQQEREGESQEESRKEAGDESPSDEEEPASETEGWCARACAGGDLFVCGGPAYASEDGSRVGESLEKDKSEEDREQTEEEEKAPSTGREDESPQGDLQSEKDRDLSSPESLQSGQACTWCPPYFGRRVSSPCCARESDVSGQPPSPSASLIPTSSQASPRSRREELSSPESQTSRSCQCRCWPCECTSSVDELRGHSLSLSQATSMRESSFPPTSPVAPVTSSEERTSRMSQESIAQSFSSPTTSRSAHTTVEESWTCSPCCRRDAGSPSLAPQGTLEESASAVDTARSFPSRVSVATEAVPSVPPRRELWPAMHPAPPYVPSPHLATYETMRSSISARSSMRSRSASSTTKAACPSIASWCSAAPAPVPAPSPSPSPVLAPAPVFVPQSAAPVFVPPPAASVFVPPPAAPVFVPPPAAPLSPPLAHAPSTTASAGTTLLRATHETLPMFPPVVSFLPPVVEPLAVPEDRYFGISAVPLPVYSPSPSRVRVPVPAAGDSSGRGDASAEPPSPIRMPVPRAGRRVRIAVLPARDTSPQAASS</sequence>
<gene>
    <name evidence="2" type="ORF">CSUI_005028</name>
</gene>
<feature type="region of interest" description="Disordered" evidence="1">
    <location>
        <begin position="1288"/>
        <end position="1507"/>
    </location>
</feature>
<dbReference type="InterPro" id="IPR026708">
    <property type="entry name" value="CSPP1"/>
</dbReference>
<evidence type="ECO:0000313" key="3">
    <source>
        <dbReference type="Proteomes" id="UP000221165"/>
    </source>
</evidence>
<feature type="compositionally biased region" description="Basic and acidic residues" evidence="1">
    <location>
        <begin position="241"/>
        <end position="251"/>
    </location>
</feature>
<feature type="compositionally biased region" description="Low complexity" evidence="1">
    <location>
        <begin position="1538"/>
        <end position="1551"/>
    </location>
</feature>
<feature type="compositionally biased region" description="Basic and acidic residues" evidence="1">
    <location>
        <begin position="1288"/>
        <end position="1347"/>
    </location>
</feature>
<feature type="compositionally biased region" description="Polar residues" evidence="1">
    <location>
        <begin position="1032"/>
        <end position="1064"/>
    </location>
</feature>
<dbReference type="PANTHER" id="PTHR21616">
    <property type="entry name" value="CENTROSOME SPINDLE POLE ASSOCIATED PROTEIN"/>
    <property type="match status" value="1"/>
</dbReference>
<accession>A0A2C6KKX1</accession>
<feature type="compositionally biased region" description="Polar residues" evidence="1">
    <location>
        <begin position="175"/>
        <end position="184"/>
    </location>
</feature>
<dbReference type="GeneID" id="94428419"/>
<comment type="caution">
    <text evidence="2">The sequence shown here is derived from an EMBL/GenBank/DDBJ whole genome shotgun (WGS) entry which is preliminary data.</text>
</comment>
<feature type="compositionally biased region" description="Polar residues" evidence="1">
    <location>
        <begin position="1468"/>
        <end position="1486"/>
    </location>
</feature>
<feature type="compositionally biased region" description="Polar residues" evidence="1">
    <location>
        <begin position="1436"/>
        <end position="1445"/>
    </location>
</feature>
<dbReference type="GO" id="GO:0000922">
    <property type="term" value="C:spindle pole"/>
    <property type="evidence" value="ECO:0007669"/>
    <property type="project" value="InterPro"/>
</dbReference>
<evidence type="ECO:0000313" key="2">
    <source>
        <dbReference type="EMBL" id="PHJ21140.1"/>
    </source>
</evidence>
<feature type="region of interest" description="Disordered" evidence="1">
    <location>
        <begin position="1815"/>
        <end position="1848"/>
    </location>
</feature>
<feature type="compositionally biased region" description="Low complexity" evidence="1">
    <location>
        <begin position="228"/>
        <end position="240"/>
    </location>
</feature>
<dbReference type="GO" id="GO:0032467">
    <property type="term" value="P:positive regulation of cytokinesis"/>
    <property type="evidence" value="ECO:0007669"/>
    <property type="project" value="InterPro"/>
</dbReference>
<keyword evidence="3" id="KW-1185">Reference proteome</keyword>
<feature type="compositionally biased region" description="Polar residues" evidence="1">
    <location>
        <begin position="1558"/>
        <end position="1580"/>
    </location>
</feature>
<feature type="region of interest" description="Disordered" evidence="1">
    <location>
        <begin position="429"/>
        <end position="455"/>
    </location>
</feature>
<organism evidence="2 3">
    <name type="scientific">Cystoisospora suis</name>
    <dbReference type="NCBI Taxonomy" id="483139"/>
    <lineage>
        <taxon>Eukaryota</taxon>
        <taxon>Sar</taxon>
        <taxon>Alveolata</taxon>
        <taxon>Apicomplexa</taxon>
        <taxon>Conoidasida</taxon>
        <taxon>Coccidia</taxon>
        <taxon>Eucoccidiorida</taxon>
        <taxon>Eimeriorina</taxon>
        <taxon>Sarcocystidae</taxon>
        <taxon>Cystoisospora</taxon>
    </lineage>
</organism>
<dbReference type="GO" id="GO:0005813">
    <property type="term" value="C:centrosome"/>
    <property type="evidence" value="ECO:0007669"/>
    <property type="project" value="InterPro"/>
</dbReference>
<dbReference type="VEuPathDB" id="ToxoDB:CSUI_005028"/>
<feature type="compositionally biased region" description="Polar residues" evidence="1">
    <location>
        <begin position="1528"/>
        <end position="1537"/>
    </location>
</feature>
<feature type="compositionally biased region" description="Polar residues" evidence="1">
    <location>
        <begin position="270"/>
        <end position="297"/>
    </location>
</feature>